<accession>A0A1Y2LF08</accession>
<evidence type="ECO:0000256" key="3">
    <source>
        <dbReference type="PIRSR" id="PIRSR039026-2"/>
    </source>
</evidence>
<dbReference type="InterPro" id="IPR026289">
    <property type="entry name" value="SBP_TakP-like"/>
</dbReference>
<dbReference type="EMBL" id="JFKB01000002">
    <property type="protein sequence ID" value="OSQ49581.1"/>
    <property type="molecule type" value="Genomic_DNA"/>
</dbReference>
<dbReference type="GO" id="GO:0046872">
    <property type="term" value="F:metal ion binding"/>
    <property type="evidence" value="ECO:0007669"/>
    <property type="project" value="UniProtKB-KW"/>
</dbReference>
<evidence type="ECO:0000256" key="1">
    <source>
        <dbReference type="ARBA" id="ARBA00022729"/>
    </source>
</evidence>
<organism evidence="5 6">
    <name type="scientific">Thalassospira alkalitolerans</name>
    <dbReference type="NCBI Taxonomy" id="1293890"/>
    <lineage>
        <taxon>Bacteria</taxon>
        <taxon>Pseudomonadati</taxon>
        <taxon>Pseudomonadota</taxon>
        <taxon>Alphaproteobacteria</taxon>
        <taxon>Rhodospirillales</taxon>
        <taxon>Thalassospiraceae</taxon>
        <taxon>Thalassospira</taxon>
    </lineage>
</organism>
<comment type="caution">
    <text evidence="5">The sequence shown here is derived from an EMBL/GenBank/DDBJ whole genome shotgun (WGS) entry which is preliminary data.</text>
</comment>
<feature type="chain" id="PRO_5012214992" evidence="4">
    <location>
        <begin position="29"/>
        <end position="353"/>
    </location>
</feature>
<dbReference type="RefSeq" id="WP_085616249.1">
    <property type="nucleotide sequence ID" value="NZ_CAXBPE010000040.1"/>
</dbReference>
<evidence type="ECO:0000313" key="6">
    <source>
        <dbReference type="Proteomes" id="UP000193396"/>
    </source>
</evidence>
<dbReference type="Gene3D" id="3.40.190.170">
    <property type="entry name" value="Bacterial extracellular solute-binding protein, family 7"/>
    <property type="match status" value="1"/>
</dbReference>
<dbReference type="Pfam" id="PF03480">
    <property type="entry name" value="DctP"/>
    <property type="match status" value="1"/>
</dbReference>
<proteinExistence type="predicted"/>
<name>A0A1Y2LF08_9PROT</name>
<evidence type="ECO:0000313" key="5">
    <source>
        <dbReference type="EMBL" id="OSQ49581.1"/>
    </source>
</evidence>
<dbReference type="InterPro" id="IPR018389">
    <property type="entry name" value="DctP_fam"/>
</dbReference>
<feature type="binding site" evidence="2">
    <location>
        <position position="158"/>
    </location>
    <ligand>
        <name>substrate</name>
    </ligand>
</feature>
<keyword evidence="3" id="KW-0479">Metal-binding</keyword>
<keyword evidence="1 4" id="KW-0732">Signal</keyword>
<evidence type="ECO:0000256" key="4">
    <source>
        <dbReference type="SAM" id="SignalP"/>
    </source>
</evidence>
<dbReference type="PIRSF" id="PIRSF039026">
    <property type="entry name" value="SiaP"/>
    <property type="match status" value="1"/>
</dbReference>
<dbReference type="PANTHER" id="PTHR33376:SF5">
    <property type="entry name" value="EXTRACYTOPLASMIC SOLUTE RECEPTOR PROTEIN"/>
    <property type="match status" value="1"/>
</dbReference>
<feature type="binding site" evidence="2">
    <location>
        <position position="179"/>
    </location>
    <ligand>
        <name>substrate</name>
    </ligand>
</feature>
<dbReference type="InterPro" id="IPR038404">
    <property type="entry name" value="TRAP_DctP_sf"/>
</dbReference>
<dbReference type="PANTHER" id="PTHR33376">
    <property type="match status" value="1"/>
</dbReference>
<dbReference type="GO" id="GO:0031317">
    <property type="term" value="C:tripartite ATP-independent periplasmic transporter complex"/>
    <property type="evidence" value="ECO:0007669"/>
    <property type="project" value="InterPro"/>
</dbReference>
<dbReference type="OrthoDB" id="9780733at2"/>
<dbReference type="Gene3D" id="3.40.190.10">
    <property type="entry name" value="Periplasmic binding protein-like II"/>
    <property type="match status" value="1"/>
</dbReference>
<dbReference type="Proteomes" id="UP000193396">
    <property type="component" value="Unassembled WGS sequence"/>
</dbReference>
<keyword evidence="6" id="KW-1185">Reference proteome</keyword>
<gene>
    <name evidence="5" type="ORF">TALK_04415</name>
</gene>
<protein>
    <submittedName>
        <fullName evidence="5">C4-dicarboxylate ABC transporter</fullName>
    </submittedName>
</protein>
<feature type="signal peptide" evidence="4">
    <location>
        <begin position="1"/>
        <end position="28"/>
    </location>
</feature>
<dbReference type="STRING" id="1293890.TALK_04415"/>
<sequence>MKFSNILKSATCVAVLAAAALTSVASNADASERVRWKMGSTYSGSLTQLGTLGKRVDERIDAVSGGNINIKFYEPGALVPALEVFDAVSTGSIDAAFSTPGYWAGKVPALQLFGSVPFGPQAGEYLAWVKFGGGQEIFDKLYAEHGIKSLFCGLIAPEASGWFSKEINSVDDLKGLKMRFFGLGAKVMEKLGVSTQLLSAGDIYPALELGTIDATEFSMPAIDLKLGFYQVAKYYYFPGWHQQSTFFDLMINKEKWDGLDKTQQAQIESVCNDNLAYGFAEGEAIQFAALKELQEKGVNIKKWSPEMLDAMRGAWEEVAGELSAQDAPFKEAYENLQSFRADYKIWKDIGYLD</sequence>
<feature type="binding site" evidence="3">
    <location>
        <position position="216"/>
    </location>
    <ligand>
        <name>substrate</name>
    </ligand>
</feature>
<feature type="binding site" evidence="3">
    <location>
        <position position="217"/>
    </location>
    <ligand>
        <name>Na(+)</name>
        <dbReference type="ChEBI" id="CHEBI:29101"/>
    </ligand>
</feature>
<dbReference type="GO" id="GO:0055085">
    <property type="term" value="P:transmembrane transport"/>
    <property type="evidence" value="ECO:0007669"/>
    <property type="project" value="InterPro"/>
</dbReference>
<reference evidence="5 6" key="1">
    <citation type="submission" date="2014-03" db="EMBL/GenBank/DDBJ databases">
        <title>The draft genome sequence of Thalassospira alkalitolerans JCM 18968.</title>
        <authorList>
            <person name="Lai Q."/>
            <person name="Shao Z."/>
        </authorList>
    </citation>
    <scope>NUCLEOTIDE SEQUENCE [LARGE SCALE GENOMIC DNA]</scope>
    <source>
        <strain evidence="5 6">JCM 18968</strain>
    </source>
</reference>
<dbReference type="AlphaFoldDB" id="A0A1Y2LF08"/>
<dbReference type="NCBIfam" id="NF037995">
    <property type="entry name" value="TRAP_S1"/>
    <property type="match status" value="1"/>
</dbReference>
<feature type="binding site" evidence="3">
    <location>
        <position position="242"/>
    </location>
    <ligand>
        <name>substrate</name>
    </ligand>
</feature>
<evidence type="ECO:0000256" key="2">
    <source>
        <dbReference type="PIRSR" id="PIRSR039026-1"/>
    </source>
</evidence>
<dbReference type="CDD" id="cd13604">
    <property type="entry name" value="PBP2_TRAP_ketoacid_lactate_like"/>
    <property type="match status" value="1"/>
</dbReference>